<keyword evidence="2" id="KW-1185">Reference proteome</keyword>
<evidence type="ECO:0000313" key="2">
    <source>
        <dbReference type="Proteomes" id="UP000634136"/>
    </source>
</evidence>
<evidence type="ECO:0000313" key="1">
    <source>
        <dbReference type="EMBL" id="KAF7832373.1"/>
    </source>
</evidence>
<proteinExistence type="predicted"/>
<organism evidence="1 2">
    <name type="scientific">Senna tora</name>
    <dbReference type="NCBI Taxonomy" id="362788"/>
    <lineage>
        <taxon>Eukaryota</taxon>
        <taxon>Viridiplantae</taxon>
        <taxon>Streptophyta</taxon>
        <taxon>Embryophyta</taxon>
        <taxon>Tracheophyta</taxon>
        <taxon>Spermatophyta</taxon>
        <taxon>Magnoliopsida</taxon>
        <taxon>eudicotyledons</taxon>
        <taxon>Gunneridae</taxon>
        <taxon>Pentapetalae</taxon>
        <taxon>rosids</taxon>
        <taxon>fabids</taxon>
        <taxon>Fabales</taxon>
        <taxon>Fabaceae</taxon>
        <taxon>Caesalpinioideae</taxon>
        <taxon>Cassia clade</taxon>
        <taxon>Senna</taxon>
    </lineage>
</organism>
<protein>
    <submittedName>
        <fullName evidence="1">Uncharacterized protein</fullName>
    </submittedName>
</protein>
<dbReference type="EMBL" id="JAAIUW010000005">
    <property type="protein sequence ID" value="KAF7832373.1"/>
    <property type="molecule type" value="Genomic_DNA"/>
</dbReference>
<accession>A0A834WTQ0</accession>
<sequence>MGSGKMLIWMVPSSAKKLYKTSLAIS</sequence>
<dbReference type="AlphaFoldDB" id="A0A834WTQ0"/>
<comment type="caution">
    <text evidence="1">The sequence shown here is derived from an EMBL/GenBank/DDBJ whole genome shotgun (WGS) entry which is preliminary data.</text>
</comment>
<dbReference type="Proteomes" id="UP000634136">
    <property type="component" value="Unassembled WGS sequence"/>
</dbReference>
<gene>
    <name evidence="1" type="ORF">G2W53_014706</name>
</gene>
<reference evidence="1" key="1">
    <citation type="submission" date="2020-09" db="EMBL/GenBank/DDBJ databases">
        <title>Genome-Enabled Discovery of Anthraquinone Biosynthesis in Senna tora.</title>
        <authorList>
            <person name="Kang S.-H."/>
            <person name="Pandey R.P."/>
            <person name="Lee C.-M."/>
            <person name="Sim J.-S."/>
            <person name="Jeong J.-T."/>
            <person name="Choi B.-S."/>
            <person name="Jung M."/>
            <person name="Ginzburg D."/>
            <person name="Zhao K."/>
            <person name="Won S.Y."/>
            <person name="Oh T.-J."/>
            <person name="Yu Y."/>
            <person name="Kim N.-H."/>
            <person name="Lee O.R."/>
            <person name="Lee T.-H."/>
            <person name="Bashyal P."/>
            <person name="Kim T.-S."/>
            <person name="Lee W.-H."/>
            <person name="Kawkins C."/>
            <person name="Kim C.-K."/>
            <person name="Kim J.S."/>
            <person name="Ahn B.O."/>
            <person name="Rhee S.Y."/>
            <person name="Sohng J.K."/>
        </authorList>
    </citation>
    <scope>NUCLEOTIDE SEQUENCE</scope>
    <source>
        <tissue evidence="1">Leaf</tissue>
    </source>
</reference>
<name>A0A834WTQ0_9FABA</name>